<evidence type="ECO:0000313" key="2">
    <source>
        <dbReference type="Proteomes" id="UP000801492"/>
    </source>
</evidence>
<name>A0A8K0G8M3_IGNLU</name>
<protein>
    <submittedName>
        <fullName evidence="1">Uncharacterized protein</fullName>
    </submittedName>
</protein>
<dbReference type="PANTHER" id="PTHR47501">
    <property type="entry name" value="TRANSPOSASE-RELATED"/>
    <property type="match status" value="1"/>
</dbReference>
<dbReference type="EMBL" id="VTPC01056399">
    <property type="protein sequence ID" value="KAF2890219.1"/>
    <property type="molecule type" value="Genomic_DNA"/>
</dbReference>
<gene>
    <name evidence="1" type="ORF">ILUMI_15954</name>
</gene>
<dbReference type="Proteomes" id="UP000801492">
    <property type="component" value="Unassembled WGS sequence"/>
</dbReference>
<dbReference type="OrthoDB" id="8912104at2759"/>
<keyword evidence="2" id="KW-1185">Reference proteome</keyword>
<accession>A0A8K0G8M3</accession>
<dbReference type="SUPFAM" id="SSF53098">
    <property type="entry name" value="Ribonuclease H-like"/>
    <property type="match status" value="1"/>
</dbReference>
<dbReference type="PANTHER" id="PTHR47501:SF5">
    <property type="entry name" value="HAT C-TERMINAL DIMERISATION DOMAIN-CONTAINING PROTEIN"/>
    <property type="match status" value="1"/>
</dbReference>
<comment type="caution">
    <text evidence="1">The sequence shown here is derived from an EMBL/GenBank/DDBJ whole genome shotgun (WGS) entry which is preliminary data.</text>
</comment>
<dbReference type="AlphaFoldDB" id="A0A8K0G8M3"/>
<feature type="non-terminal residue" evidence="1">
    <location>
        <position position="1"/>
    </location>
</feature>
<reference evidence="1" key="1">
    <citation type="submission" date="2019-08" db="EMBL/GenBank/DDBJ databases">
        <title>The genome of the North American firefly Photinus pyralis.</title>
        <authorList>
            <consortium name="Photinus pyralis genome working group"/>
            <person name="Fallon T.R."/>
            <person name="Sander Lower S.E."/>
            <person name="Weng J.-K."/>
        </authorList>
    </citation>
    <scope>NUCLEOTIDE SEQUENCE</scope>
    <source>
        <strain evidence="1">TRF0915ILg1</strain>
        <tissue evidence="1">Whole body</tissue>
    </source>
</reference>
<sequence length="231" mass="26095">RKHPDIFSKFEATKGKKQRIAEPSNSTSIQLKLFEKPQSVSTDLVNKLVINYIVEEMRPICTVEKPAFVKLVKGLSGKKPCDRKTLRSKLEAAKSTVIGYIKEELAKTKYVCTTADIWSAQNKSYLGVTFDKIAGVINEVHTFYDLKIDKISGTATDNARNFSKAFNVFSMSLSDTNVNNDNDNFAEFPELENCNEVNVETLPYFDEEATYVPLPEQFRCCSHTLNLIITD</sequence>
<evidence type="ECO:0000313" key="1">
    <source>
        <dbReference type="EMBL" id="KAF2890219.1"/>
    </source>
</evidence>
<dbReference type="InterPro" id="IPR012337">
    <property type="entry name" value="RNaseH-like_sf"/>
</dbReference>
<organism evidence="1 2">
    <name type="scientific">Ignelater luminosus</name>
    <name type="common">Cucubano</name>
    <name type="synonym">Pyrophorus luminosus</name>
    <dbReference type="NCBI Taxonomy" id="2038154"/>
    <lineage>
        <taxon>Eukaryota</taxon>
        <taxon>Metazoa</taxon>
        <taxon>Ecdysozoa</taxon>
        <taxon>Arthropoda</taxon>
        <taxon>Hexapoda</taxon>
        <taxon>Insecta</taxon>
        <taxon>Pterygota</taxon>
        <taxon>Neoptera</taxon>
        <taxon>Endopterygota</taxon>
        <taxon>Coleoptera</taxon>
        <taxon>Polyphaga</taxon>
        <taxon>Elateriformia</taxon>
        <taxon>Elateroidea</taxon>
        <taxon>Elateridae</taxon>
        <taxon>Agrypninae</taxon>
        <taxon>Pyrophorini</taxon>
        <taxon>Ignelater</taxon>
    </lineage>
</organism>
<proteinExistence type="predicted"/>